<evidence type="ECO:0000313" key="2">
    <source>
        <dbReference type="Proteomes" id="UP000821865"/>
    </source>
</evidence>
<reference evidence="1" key="1">
    <citation type="submission" date="2020-05" db="EMBL/GenBank/DDBJ databases">
        <title>Large-scale comparative analyses of tick genomes elucidate their genetic diversity and vector capacities.</title>
        <authorList>
            <person name="Jia N."/>
            <person name="Wang J."/>
            <person name="Shi W."/>
            <person name="Du L."/>
            <person name="Sun Y."/>
            <person name="Zhan W."/>
            <person name="Jiang J."/>
            <person name="Wang Q."/>
            <person name="Zhang B."/>
            <person name="Ji P."/>
            <person name="Sakyi L.B."/>
            <person name="Cui X."/>
            <person name="Yuan T."/>
            <person name="Jiang B."/>
            <person name="Yang W."/>
            <person name="Lam T.T.-Y."/>
            <person name="Chang Q."/>
            <person name="Ding S."/>
            <person name="Wang X."/>
            <person name="Zhu J."/>
            <person name="Ruan X."/>
            <person name="Zhao L."/>
            <person name="Wei J."/>
            <person name="Que T."/>
            <person name="Du C."/>
            <person name="Cheng J."/>
            <person name="Dai P."/>
            <person name="Han X."/>
            <person name="Huang E."/>
            <person name="Gao Y."/>
            <person name="Liu J."/>
            <person name="Shao H."/>
            <person name="Ye R."/>
            <person name="Li L."/>
            <person name="Wei W."/>
            <person name="Wang X."/>
            <person name="Wang C."/>
            <person name="Yang T."/>
            <person name="Huo Q."/>
            <person name="Li W."/>
            <person name="Guo W."/>
            <person name="Chen H."/>
            <person name="Zhou L."/>
            <person name="Ni X."/>
            <person name="Tian J."/>
            <person name="Zhou Y."/>
            <person name="Sheng Y."/>
            <person name="Liu T."/>
            <person name="Pan Y."/>
            <person name="Xia L."/>
            <person name="Li J."/>
            <person name="Zhao F."/>
            <person name="Cao W."/>
        </authorList>
    </citation>
    <scope>NUCLEOTIDE SEQUENCE</scope>
    <source>
        <strain evidence="1">Dsil-2018</strain>
    </source>
</reference>
<accession>A0ACB8DGQ4</accession>
<dbReference type="Proteomes" id="UP000821865">
    <property type="component" value="Chromosome 2"/>
</dbReference>
<evidence type="ECO:0000313" key="1">
    <source>
        <dbReference type="EMBL" id="KAH7967324.1"/>
    </source>
</evidence>
<proteinExistence type="predicted"/>
<sequence>MQVQVNGEDISPEEFIEGNGCCTTRYKTQPNREIVQSNNQNGAYSRTGEGANGYRQRSRQQRDVKQQVIRNNKMTLLSGSDFKIVIRPRGGFDVATTGTMRLASAIYRAANVPAHVGRQGRTRCAPTTAKTSFS</sequence>
<dbReference type="EMBL" id="CM023471">
    <property type="protein sequence ID" value="KAH7967324.1"/>
    <property type="molecule type" value="Genomic_DNA"/>
</dbReference>
<gene>
    <name evidence="1" type="ORF">HPB49_023954</name>
</gene>
<organism evidence="1 2">
    <name type="scientific">Dermacentor silvarum</name>
    <name type="common">Tick</name>
    <dbReference type="NCBI Taxonomy" id="543639"/>
    <lineage>
        <taxon>Eukaryota</taxon>
        <taxon>Metazoa</taxon>
        <taxon>Ecdysozoa</taxon>
        <taxon>Arthropoda</taxon>
        <taxon>Chelicerata</taxon>
        <taxon>Arachnida</taxon>
        <taxon>Acari</taxon>
        <taxon>Parasitiformes</taxon>
        <taxon>Ixodida</taxon>
        <taxon>Ixodoidea</taxon>
        <taxon>Ixodidae</taxon>
        <taxon>Rhipicephalinae</taxon>
        <taxon>Dermacentor</taxon>
    </lineage>
</organism>
<name>A0ACB8DGQ4_DERSI</name>
<comment type="caution">
    <text evidence="1">The sequence shown here is derived from an EMBL/GenBank/DDBJ whole genome shotgun (WGS) entry which is preliminary data.</text>
</comment>
<keyword evidence="2" id="KW-1185">Reference proteome</keyword>
<protein>
    <submittedName>
        <fullName evidence="1">Uncharacterized protein</fullName>
    </submittedName>
</protein>